<keyword evidence="7 8" id="KW-0472">Membrane</keyword>
<dbReference type="InterPro" id="IPR045009">
    <property type="entry name" value="CASPL-5"/>
</dbReference>
<dbReference type="EMBL" id="RWGY01000039">
    <property type="protein sequence ID" value="TVU10959.1"/>
    <property type="molecule type" value="Genomic_DNA"/>
</dbReference>
<comment type="caution">
    <text evidence="10">The sequence shown here is derived from an EMBL/GenBank/DDBJ whole genome shotgun (WGS) entry which is preliminary data.</text>
</comment>
<evidence type="ECO:0000256" key="2">
    <source>
        <dbReference type="ARBA" id="ARBA00007651"/>
    </source>
</evidence>
<dbReference type="Proteomes" id="UP000324897">
    <property type="component" value="Chromosome 3"/>
</dbReference>
<name>A0A5J9THW1_9POAL</name>
<feature type="transmembrane region" description="Helical" evidence="8">
    <location>
        <begin position="114"/>
        <end position="142"/>
    </location>
</feature>
<dbReference type="Pfam" id="PF04535">
    <property type="entry name" value="CASP_dom"/>
    <property type="match status" value="1"/>
</dbReference>
<evidence type="ECO:0000256" key="1">
    <source>
        <dbReference type="ARBA" id="ARBA00004651"/>
    </source>
</evidence>
<evidence type="ECO:0000313" key="11">
    <source>
        <dbReference type="Proteomes" id="UP000324897"/>
    </source>
</evidence>
<reference evidence="10 11" key="1">
    <citation type="journal article" date="2019" name="Sci. Rep.">
        <title>A high-quality genome of Eragrostis curvula grass provides insights into Poaceae evolution and supports new strategies to enhance forage quality.</title>
        <authorList>
            <person name="Carballo J."/>
            <person name="Santos B.A.C.M."/>
            <person name="Zappacosta D."/>
            <person name="Garbus I."/>
            <person name="Selva J.P."/>
            <person name="Gallo C.A."/>
            <person name="Diaz A."/>
            <person name="Albertini E."/>
            <person name="Caccamo M."/>
            <person name="Echenique V."/>
        </authorList>
    </citation>
    <scope>NUCLEOTIDE SEQUENCE [LARGE SCALE GENOMIC DNA]</scope>
    <source>
        <strain evidence="11">cv. Victoria</strain>
        <tissue evidence="10">Leaf</tissue>
    </source>
</reference>
<dbReference type="OrthoDB" id="754299at2759"/>
<dbReference type="Gramene" id="TVU10959">
    <property type="protein sequence ID" value="TVU10959"/>
    <property type="gene ID" value="EJB05_44516"/>
</dbReference>
<evidence type="ECO:0000256" key="8">
    <source>
        <dbReference type="RuleBase" id="RU361233"/>
    </source>
</evidence>
<evidence type="ECO:0000313" key="10">
    <source>
        <dbReference type="EMBL" id="TVU10959.1"/>
    </source>
</evidence>
<evidence type="ECO:0000256" key="6">
    <source>
        <dbReference type="ARBA" id="ARBA00022989"/>
    </source>
</evidence>
<dbReference type="GO" id="GO:0005886">
    <property type="term" value="C:plasma membrane"/>
    <property type="evidence" value="ECO:0007669"/>
    <property type="project" value="UniProtKB-SubCell"/>
</dbReference>
<keyword evidence="4 8" id="KW-1003">Cell membrane</keyword>
<comment type="similarity">
    <text evidence="2 8">Belongs to the Casparian strip membrane proteins (CASP) family.</text>
</comment>
<feature type="domain" description="Casparian strip membrane protein" evidence="9">
    <location>
        <begin position="43"/>
        <end position="172"/>
    </location>
</feature>
<feature type="transmembrane region" description="Helical" evidence="8">
    <location>
        <begin position="75"/>
        <end position="94"/>
    </location>
</feature>
<organism evidence="10 11">
    <name type="scientific">Eragrostis curvula</name>
    <name type="common">weeping love grass</name>
    <dbReference type="NCBI Taxonomy" id="38414"/>
    <lineage>
        <taxon>Eukaryota</taxon>
        <taxon>Viridiplantae</taxon>
        <taxon>Streptophyta</taxon>
        <taxon>Embryophyta</taxon>
        <taxon>Tracheophyta</taxon>
        <taxon>Spermatophyta</taxon>
        <taxon>Magnoliopsida</taxon>
        <taxon>Liliopsida</taxon>
        <taxon>Poales</taxon>
        <taxon>Poaceae</taxon>
        <taxon>PACMAD clade</taxon>
        <taxon>Chloridoideae</taxon>
        <taxon>Eragrostideae</taxon>
        <taxon>Eragrostidinae</taxon>
        <taxon>Eragrostis</taxon>
    </lineage>
</organism>
<keyword evidence="5 8" id="KW-0812">Transmembrane</keyword>
<comment type="subunit">
    <text evidence="3 8">Homodimer and heterodimers.</text>
</comment>
<proteinExistence type="inferred from homology"/>
<evidence type="ECO:0000256" key="7">
    <source>
        <dbReference type="ARBA" id="ARBA00023136"/>
    </source>
</evidence>
<evidence type="ECO:0000256" key="5">
    <source>
        <dbReference type="ARBA" id="ARBA00022692"/>
    </source>
</evidence>
<dbReference type="AlphaFoldDB" id="A0A5J9THW1"/>
<dbReference type="InterPro" id="IPR006702">
    <property type="entry name" value="CASP_dom"/>
</dbReference>
<dbReference type="PANTHER" id="PTHR32021:SF51">
    <property type="entry name" value="CASP-LIKE PROTEIN 5B3"/>
    <property type="match status" value="1"/>
</dbReference>
<feature type="transmembrane region" description="Helical" evidence="8">
    <location>
        <begin position="48"/>
        <end position="68"/>
    </location>
</feature>
<feature type="transmembrane region" description="Helical" evidence="8">
    <location>
        <begin position="162"/>
        <end position="186"/>
    </location>
</feature>
<keyword evidence="6 8" id="KW-1133">Transmembrane helix</keyword>
<keyword evidence="11" id="KW-1185">Reference proteome</keyword>
<evidence type="ECO:0000256" key="4">
    <source>
        <dbReference type="ARBA" id="ARBA00022475"/>
    </source>
</evidence>
<comment type="subcellular location">
    <subcellularLocation>
        <location evidence="1 8">Cell membrane</location>
        <topology evidence="1 8">Multi-pass membrane protein</topology>
    </subcellularLocation>
</comment>
<accession>A0A5J9THW1</accession>
<dbReference type="PANTHER" id="PTHR32021">
    <property type="entry name" value="CASP-LIKE PROTEIN 5B3"/>
    <property type="match status" value="1"/>
</dbReference>
<evidence type="ECO:0000256" key="3">
    <source>
        <dbReference type="ARBA" id="ARBA00011489"/>
    </source>
</evidence>
<gene>
    <name evidence="10" type="ORF">EJB05_44516</name>
</gene>
<protein>
    <recommendedName>
        <fullName evidence="8">CASP-like protein</fullName>
    </recommendedName>
</protein>
<evidence type="ECO:0000259" key="9">
    <source>
        <dbReference type="Pfam" id="PF04535"/>
    </source>
</evidence>
<sequence>MFCRRTTARQARVFFSFALACLLAALICHSHRSEMKELVGIPGTWSSLALRVSQCVCAAATLVTMAIARGDAYTAYSFLIAAMQLQLFWSFIFACIDIHSLRTNLDLRHDHVAVFRFLCIDTVLSLLTWASASASAGVTILLDRDVHFCEAFPHLSCGQYKLFVILAFMTWSFAATSAFSMFWLLVSPLG</sequence>